<protein>
    <submittedName>
        <fullName evidence="1">Uncharacterized protein</fullName>
    </submittedName>
</protein>
<proteinExistence type="predicted"/>
<gene>
    <name evidence="1" type="ORF">Pcinc_024666</name>
</gene>
<feature type="non-terminal residue" evidence="1">
    <location>
        <position position="1"/>
    </location>
</feature>
<comment type="caution">
    <text evidence="1">The sequence shown here is derived from an EMBL/GenBank/DDBJ whole genome shotgun (WGS) entry which is preliminary data.</text>
</comment>
<reference evidence="1" key="1">
    <citation type="submission" date="2023-10" db="EMBL/GenBank/DDBJ databases">
        <title>Genome assemblies of two species of porcelain crab, Petrolisthes cinctipes and Petrolisthes manimaculis (Anomura: Porcellanidae).</title>
        <authorList>
            <person name="Angst P."/>
        </authorList>
    </citation>
    <scope>NUCLEOTIDE SEQUENCE</scope>
    <source>
        <strain evidence="1">PB745_01</strain>
        <tissue evidence="1">Gill</tissue>
    </source>
</reference>
<sequence length="104" mass="11145">VYDEGNQPAMQGIMAAVKYLEQNTNEGVMIGNQVTMTVKKGEDIEATVNQTCDRVDAMLDSNEAPHIVLDATTTGMMSETIKSFTRALALPTLSATYGQEGTLG</sequence>
<accession>A0AAE1F9F9</accession>
<dbReference type="EMBL" id="JAWQEG010002723">
    <property type="protein sequence ID" value="KAK3870060.1"/>
    <property type="molecule type" value="Genomic_DNA"/>
</dbReference>
<evidence type="ECO:0000313" key="1">
    <source>
        <dbReference type="EMBL" id="KAK3870060.1"/>
    </source>
</evidence>
<evidence type="ECO:0000313" key="2">
    <source>
        <dbReference type="Proteomes" id="UP001286313"/>
    </source>
</evidence>
<dbReference type="Proteomes" id="UP001286313">
    <property type="component" value="Unassembled WGS sequence"/>
</dbReference>
<dbReference type="AlphaFoldDB" id="A0AAE1F9F9"/>
<keyword evidence="2" id="KW-1185">Reference proteome</keyword>
<name>A0AAE1F9F9_PETCI</name>
<organism evidence="1 2">
    <name type="scientific">Petrolisthes cinctipes</name>
    <name type="common">Flat porcelain crab</name>
    <dbReference type="NCBI Taxonomy" id="88211"/>
    <lineage>
        <taxon>Eukaryota</taxon>
        <taxon>Metazoa</taxon>
        <taxon>Ecdysozoa</taxon>
        <taxon>Arthropoda</taxon>
        <taxon>Crustacea</taxon>
        <taxon>Multicrustacea</taxon>
        <taxon>Malacostraca</taxon>
        <taxon>Eumalacostraca</taxon>
        <taxon>Eucarida</taxon>
        <taxon>Decapoda</taxon>
        <taxon>Pleocyemata</taxon>
        <taxon>Anomura</taxon>
        <taxon>Galatheoidea</taxon>
        <taxon>Porcellanidae</taxon>
        <taxon>Petrolisthes</taxon>
    </lineage>
</organism>